<name>A0A7S6P233_9PHYC</name>
<feature type="transmembrane region" description="Helical" evidence="1">
    <location>
        <begin position="119"/>
        <end position="141"/>
    </location>
</feature>
<evidence type="ECO:0000313" key="2">
    <source>
        <dbReference type="EMBL" id="QOR60346.1"/>
    </source>
</evidence>
<sequence>MYYNEIIQPDGRSVIGVNHNLERPNVLEVLPTDESRQVQEPEYKLFESIVVYWLNMFLVLGSVHYVILYDNLLTILNCLACLLPMHSLQHNSMHGMFAYTIYVMISMILTTFLGLYEYIWYYLACNCTIICIFLTSVVNYIKYIRNRNRNQNQNEHVV</sequence>
<feature type="transmembrane region" description="Helical" evidence="1">
    <location>
        <begin position="50"/>
        <end position="83"/>
    </location>
</feature>
<feature type="transmembrane region" description="Helical" evidence="1">
    <location>
        <begin position="95"/>
        <end position="113"/>
    </location>
</feature>
<evidence type="ECO:0000256" key="1">
    <source>
        <dbReference type="SAM" id="Phobius"/>
    </source>
</evidence>
<keyword evidence="1" id="KW-1133">Transmembrane helix</keyword>
<accession>A0A7S6P233</accession>
<proteinExistence type="predicted"/>
<keyword evidence="1" id="KW-0472">Membrane</keyword>
<keyword evidence="1" id="KW-0812">Transmembrane</keyword>
<protein>
    <submittedName>
        <fullName evidence="2">Uncharacterized protein</fullName>
    </submittedName>
</protein>
<reference evidence="2" key="1">
    <citation type="submission" date="2019-02" db="EMBL/GenBank/DDBJ databases">
        <authorList>
            <person name="Bachy C."/>
            <person name="Yung C.-M."/>
            <person name="Roux S."/>
            <person name="Sullivan M.B."/>
            <person name="Worden A.Z."/>
        </authorList>
    </citation>
    <scope>NUCLEOTIDE SEQUENCE</scope>
    <source>
        <strain evidence="2">BII-V2</strain>
    </source>
</reference>
<dbReference type="EMBL" id="MK522038">
    <property type="protein sequence ID" value="QOR60346.1"/>
    <property type="molecule type" value="Genomic_DNA"/>
</dbReference>
<organism evidence="2">
    <name type="scientific">Bathycoccus sp. RCC716 virus 2</name>
    <dbReference type="NCBI Taxonomy" id="2530039"/>
    <lineage>
        <taxon>Viruses</taxon>
        <taxon>Varidnaviria</taxon>
        <taxon>Bamfordvirae</taxon>
        <taxon>Nucleocytoviricota</taxon>
        <taxon>Megaviricetes</taxon>
        <taxon>Algavirales</taxon>
        <taxon>Phycodnaviridae</taxon>
        <taxon>Prasinovirus</taxon>
    </lineage>
</organism>